<sequence length="380" mass="42048">MSSTTTTFDDPLSQRYHGKHILAPMVRVGTLPMRMLALKYGADLVYTPEIIDKRIVKAQRRVNPTTGIIEYVNDNDTVDLQIHPREKPYVIFQVGTSDPDLALEAALKVASDVSGIDVNCGCPKKFSIQGGMGAALLTDPERLEAILKKLVDHSGLPVTCKIRLLDNDADTLALVQRIEKTGVKALAVHCRTRNERPRDRGHWDKLKMVAEAVRTIPVIANGDVFTYDHLLRVKEECGVSSAMVARGAMENPSMFSKDGLVDAKIVAQEYISLAVLVNNRFQNTKYTLMQMYNNTKSTAYQNLTRAKNHDGIMKAFGLKEMLKITVPKLEIEPNTSALSSSTIEDESKENYLDPSTASCKSSVPDVESNEPASKRVKLNA</sequence>
<keyword evidence="12" id="KW-1185">Reference proteome</keyword>
<dbReference type="EMBL" id="JANBPY010002184">
    <property type="protein sequence ID" value="KAJ1956134.1"/>
    <property type="molecule type" value="Genomic_DNA"/>
</dbReference>
<proteinExistence type="predicted"/>
<evidence type="ECO:0000313" key="11">
    <source>
        <dbReference type="EMBL" id="KAJ1956134.1"/>
    </source>
</evidence>
<keyword evidence="3" id="KW-0288">FMN</keyword>
<dbReference type="OrthoDB" id="10262250at2759"/>
<feature type="region of interest" description="Disordered" evidence="9">
    <location>
        <begin position="337"/>
        <end position="380"/>
    </location>
</feature>
<accession>A0A9W8AIX8</accession>
<dbReference type="AlphaFoldDB" id="A0A9W8AIX8"/>
<evidence type="ECO:0000256" key="2">
    <source>
        <dbReference type="ARBA" id="ARBA00022630"/>
    </source>
</evidence>
<dbReference type="GO" id="GO:0006397">
    <property type="term" value="P:mRNA processing"/>
    <property type="evidence" value="ECO:0007669"/>
    <property type="project" value="UniProtKB-KW"/>
</dbReference>
<comment type="cofactor">
    <cofactor evidence="1">
        <name>FMN</name>
        <dbReference type="ChEBI" id="CHEBI:58210"/>
    </cofactor>
</comment>
<evidence type="ECO:0000256" key="6">
    <source>
        <dbReference type="ARBA" id="ARBA00023002"/>
    </source>
</evidence>
<dbReference type="Pfam" id="PF01207">
    <property type="entry name" value="Dus"/>
    <property type="match status" value="1"/>
</dbReference>
<evidence type="ECO:0000259" key="10">
    <source>
        <dbReference type="Pfam" id="PF01207"/>
    </source>
</evidence>
<reference evidence="11" key="1">
    <citation type="submission" date="2022-07" db="EMBL/GenBank/DDBJ databases">
        <title>Phylogenomic reconstructions and comparative analyses of Kickxellomycotina fungi.</title>
        <authorList>
            <person name="Reynolds N.K."/>
            <person name="Stajich J.E."/>
            <person name="Barry K."/>
            <person name="Grigoriev I.V."/>
            <person name="Crous P."/>
            <person name="Smith M.E."/>
        </authorList>
    </citation>
    <scope>NUCLEOTIDE SEQUENCE</scope>
    <source>
        <strain evidence="11">RSA 1196</strain>
    </source>
</reference>
<dbReference type="Gene3D" id="3.20.20.70">
    <property type="entry name" value="Aldolase class I"/>
    <property type="match status" value="1"/>
</dbReference>
<feature type="domain" description="DUS-like FMN-binding" evidence="10">
    <location>
        <begin position="21"/>
        <end position="289"/>
    </location>
</feature>
<dbReference type="InterPro" id="IPR035587">
    <property type="entry name" value="DUS-like_FMN-bd"/>
</dbReference>
<dbReference type="CDD" id="cd02801">
    <property type="entry name" value="DUS_like_FMN"/>
    <property type="match status" value="1"/>
</dbReference>
<keyword evidence="2" id="KW-0285">Flavoprotein</keyword>
<gene>
    <name evidence="11" type="primary">dus2</name>
    <name evidence="11" type="ORF">IWQ62_005372</name>
</gene>
<keyword evidence="6 11" id="KW-0560">Oxidoreductase</keyword>
<evidence type="ECO:0000256" key="8">
    <source>
        <dbReference type="ARBA" id="ARBA00049447"/>
    </source>
</evidence>
<evidence type="ECO:0000256" key="1">
    <source>
        <dbReference type="ARBA" id="ARBA00001917"/>
    </source>
</evidence>
<evidence type="ECO:0000313" key="12">
    <source>
        <dbReference type="Proteomes" id="UP001150925"/>
    </source>
</evidence>
<evidence type="ECO:0000256" key="9">
    <source>
        <dbReference type="SAM" id="MobiDB-lite"/>
    </source>
</evidence>
<dbReference type="InterPro" id="IPR013785">
    <property type="entry name" value="Aldolase_TIM"/>
</dbReference>
<comment type="catalytic activity">
    <reaction evidence="8">
        <text>a 5,6-dihydrouridine in mRNA + NADP(+) = a uridine in mRNA + NADPH + H(+)</text>
        <dbReference type="Rhea" id="RHEA:69855"/>
        <dbReference type="Rhea" id="RHEA-COMP:14658"/>
        <dbReference type="Rhea" id="RHEA-COMP:17789"/>
        <dbReference type="ChEBI" id="CHEBI:15378"/>
        <dbReference type="ChEBI" id="CHEBI:57783"/>
        <dbReference type="ChEBI" id="CHEBI:58349"/>
        <dbReference type="ChEBI" id="CHEBI:65315"/>
        <dbReference type="ChEBI" id="CHEBI:74443"/>
    </reaction>
    <physiologicalReaction direction="right-to-left" evidence="8">
        <dbReference type="Rhea" id="RHEA:69857"/>
    </physiologicalReaction>
</comment>
<dbReference type="GO" id="GO:0102264">
    <property type="term" value="F:tRNA-dihydrouridine20 synthase activity"/>
    <property type="evidence" value="ECO:0007669"/>
    <property type="project" value="UniProtKB-EC"/>
</dbReference>
<dbReference type="GO" id="GO:0050660">
    <property type="term" value="F:flavin adenine dinucleotide binding"/>
    <property type="evidence" value="ECO:0007669"/>
    <property type="project" value="InterPro"/>
</dbReference>
<dbReference type="EC" id="1.3.1.91" evidence="11"/>
<dbReference type="InterPro" id="IPR018517">
    <property type="entry name" value="tRNA_hU_synthase_CS"/>
</dbReference>
<dbReference type="Proteomes" id="UP001150925">
    <property type="component" value="Unassembled WGS sequence"/>
</dbReference>
<comment type="catalytic activity">
    <reaction evidence="7">
        <text>a 5,6-dihydrouridine in mRNA + NAD(+) = a uridine in mRNA + NADH + H(+)</text>
        <dbReference type="Rhea" id="RHEA:69851"/>
        <dbReference type="Rhea" id="RHEA-COMP:14658"/>
        <dbReference type="Rhea" id="RHEA-COMP:17789"/>
        <dbReference type="ChEBI" id="CHEBI:15378"/>
        <dbReference type="ChEBI" id="CHEBI:57540"/>
        <dbReference type="ChEBI" id="CHEBI:57945"/>
        <dbReference type="ChEBI" id="CHEBI:65315"/>
        <dbReference type="ChEBI" id="CHEBI:74443"/>
    </reaction>
    <physiologicalReaction direction="right-to-left" evidence="7">
        <dbReference type="Rhea" id="RHEA:69853"/>
    </physiologicalReaction>
</comment>
<protein>
    <submittedName>
        <fullName evidence="11">tRNA-dihydrouridine synthase 2</fullName>
        <ecNumber evidence="11">1.3.1.91</ecNumber>
    </submittedName>
</protein>
<keyword evidence="5" id="KW-0819">tRNA processing</keyword>
<dbReference type="InterPro" id="IPR052582">
    <property type="entry name" value="tRNA-DUS-like"/>
</dbReference>
<evidence type="ECO:0000256" key="7">
    <source>
        <dbReference type="ARBA" id="ARBA00048342"/>
    </source>
</evidence>
<dbReference type="PANTHER" id="PTHR45936">
    <property type="entry name" value="TRNA-DIHYDROURIDINE(20) SYNTHASE [NAD(P)+]-LIKE"/>
    <property type="match status" value="1"/>
</dbReference>
<keyword evidence="4" id="KW-0507">mRNA processing</keyword>
<evidence type="ECO:0000256" key="5">
    <source>
        <dbReference type="ARBA" id="ARBA00022694"/>
    </source>
</evidence>
<organism evidence="11 12">
    <name type="scientific">Dispira parvispora</name>
    <dbReference type="NCBI Taxonomy" id="1520584"/>
    <lineage>
        <taxon>Eukaryota</taxon>
        <taxon>Fungi</taxon>
        <taxon>Fungi incertae sedis</taxon>
        <taxon>Zoopagomycota</taxon>
        <taxon>Kickxellomycotina</taxon>
        <taxon>Dimargaritomycetes</taxon>
        <taxon>Dimargaritales</taxon>
        <taxon>Dimargaritaceae</taxon>
        <taxon>Dispira</taxon>
    </lineage>
</organism>
<dbReference type="SUPFAM" id="SSF51395">
    <property type="entry name" value="FMN-linked oxidoreductases"/>
    <property type="match status" value="1"/>
</dbReference>
<dbReference type="PROSITE" id="PS01136">
    <property type="entry name" value="UPF0034"/>
    <property type="match status" value="1"/>
</dbReference>
<dbReference type="GO" id="GO:0005737">
    <property type="term" value="C:cytoplasm"/>
    <property type="evidence" value="ECO:0007669"/>
    <property type="project" value="TreeGrafter"/>
</dbReference>
<evidence type="ECO:0000256" key="4">
    <source>
        <dbReference type="ARBA" id="ARBA00022664"/>
    </source>
</evidence>
<dbReference type="PANTHER" id="PTHR45936:SF1">
    <property type="entry name" value="TRNA-DIHYDROURIDINE(20) SYNTHASE [NAD(P)+]-LIKE"/>
    <property type="match status" value="1"/>
</dbReference>
<evidence type="ECO:0000256" key="3">
    <source>
        <dbReference type="ARBA" id="ARBA00022643"/>
    </source>
</evidence>
<comment type="caution">
    <text evidence="11">The sequence shown here is derived from an EMBL/GenBank/DDBJ whole genome shotgun (WGS) entry which is preliminary data.</text>
</comment>
<name>A0A9W8AIX8_9FUNG</name>